<keyword evidence="3" id="KW-1185">Reference proteome</keyword>
<protein>
    <recommendedName>
        <fullName evidence="5">SET domain-containing protein</fullName>
    </recommendedName>
</protein>
<reference evidence="2 3" key="1">
    <citation type="journal article" date="2020" name="bioRxiv">
        <title>Whole genome comparisons of ergot fungi reveals the divergence and evolution of species within the genus Claviceps are the result of varying mechanisms driving genome evolution and host range expansion.</title>
        <authorList>
            <person name="Wyka S.A."/>
            <person name="Mondo S.J."/>
            <person name="Liu M."/>
            <person name="Dettman J."/>
            <person name="Nalam V."/>
            <person name="Broders K.D."/>
        </authorList>
    </citation>
    <scope>NUCLEOTIDE SEQUENCE</scope>
    <source>
        <strain evidence="2">CCC 1102</strain>
        <strain evidence="1 3">LM583</strain>
    </source>
</reference>
<evidence type="ECO:0000313" key="4">
    <source>
        <dbReference type="Proteomes" id="UP000784919"/>
    </source>
</evidence>
<dbReference type="Proteomes" id="UP000784919">
    <property type="component" value="Unassembled WGS sequence"/>
</dbReference>
<dbReference type="AlphaFoldDB" id="A0A9P7MMR5"/>
<organism evidence="2 4">
    <name type="scientific">Claviceps arundinis</name>
    <dbReference type="NCBI Taxonomy" id="1623583"/>
    <lineage>
        <taxon>Eukaryota</taxon>
        <taxon>Fungi</taxon>
        <taxon>Dikarya</taxon>
        <taxon>Ascomycota</taxon>
        <taxon>Pezizomycotina</taxon>
        <taxon>Sordariomycetes</taxon>
        <taxon>Hypocreomycetidae</taxon>
        <taxon>Hypocreales</taxon>
        <taxon>Clavicipitaceae</taxon>
        <taxon>Claviceps</taxon>
    </lineage>
</organism>
<dbReference type="OrthoDB" id="3180714at2759"/>
<evidence type="ECO:0000313" key="1">
    <source>
        <dbReference type="EMBL" id="KAG5953827.1"/>
    </source>
</evidence>
<gene>
    <name evidence="2" type="ORF">E4U56_005246</name>
    <name evidence="1" type="ORF">E4U57_005059</name>
</gene>
<dbReference type="InterPro" id="IPR046341">
    <property type="entry name" value="SET_dom_sf"/>
</dbReference>
<dbReference type="Proteomes" id="UP000742024">
    <property type="component" value="Unassembled WGS sequence"/>
</dbReference>
<evidence type="ECO:0008006" key="5">
    <source>
        <dbReference type="Google" id="ProtNLM"/>
    </source>
</evidence>
<accession>A0A9P7MMR5</accession>
<dbReference type="SUPFAM" id="SSF82199">
    <property type="entry name" value="SET domain"/>
    <property type="match status" value="1"/>
</dbReference>
<sequence>MESRFKRSGEQMLSTFFENECFRIQRSQTAGLGAVAIRNLKEGDVILRCRDEPSCKCTAETRYAKDTSGMEDQLLCCYRYSCRVISSGISVQSCLPPFSERSFLI</sequence>
<evidence type="ECO:0000313" key="3">
    <source>
        <dbReference type="Proteomes" id="UP000742024"/>
    </source>
</evidence>
<dbReference type="EMBL" id="SRPR01000391">
    <property type="protein sequence ID" value="KAG5953827.1"/>
    <property type="molecule type" value="Genomic_DNA"/>
</dbReference>
<comment type="caution">
    <text evidence="2">The sequence shown here is derived from an EMBL/GenBank/DDBJ whole genome shotgun (WGS) entry which is preliminary data.</text>
</comment>
<evidence type="ECO:0000313" key="2">
    <source>
        <dbReference type="EMBL" id="KAG5958940.1"/>
    </source>
</evidence>
<proteinExistence type="predicted"/>
<dbReference type="EMBL" id="SRPS01000362">
    <property type="protein sequence ID" value="KAG5958940.1"/>
    <property type="molecule type" value="Genomic_DNA"/>
</dbReference>
<name>A0A9P7MMR5_9HYPO</name>